<dbReference type="InterPro" id="IPR013785">
    <property type="entry name" value="Aldolase_TIM"/>
</dbReference>
<dbReference type="CDD" id="cd00950">
    <property type="entry name" value="DHDPS"/>
    <property type="match status" value="1"/>
</dbReference>
<dbReference type="InterPro" id="IPR002220">
    <property type="entry name" value="DapA-like"/>
</dbReference>
<evidence type="ECO:0000256" key="2">
    <source>
        <dbReference type="ARBA" id="ARBA00005120"/>
    </source>
</evidence>
<keyword evidence="8 11" id="KW-0456">Lyase</keyword>
<comment type="pathway">
    <text evidence="2">Amino-acid biosynthesis; L-lysine biosynthesis via DAP pathway; (S)-tetrahydrodipicolinate from L-aspartate: step 3/4.</text>
</comment>
<evidence type="ECO:0000256" key="1">
    <source>
        <dbReference type="ARBA" id="ARBA00003294"/>
    </source>
</evidence>
<feature type="active site" description="Proton donor/acceptor" evidence="12">
    <location>
        <position position="191"/>
    </location>
</feature>
<evidence type="ECO:0000313" key="15">
    <source>
        <dbReference type="EMBL" id="CAD9694189.1"/>
    </source>
</evidence>
<keyword evidence="14" id="KW-0732">Signal</keyword>
<dbReference type="InterPro" id="IPR005263">
    <property type="entry name" value="DapA"/>
</dbReference>
<dbReference type="EMBL" id="HBHI01026164">
    <property type="protein sequence ID" value="CAD9694189.1"/>
    <property type="molecule type" value="Transcribed_RNA"/>
</dbReference>
<feature type="binding site" evidence="13">
    <location>
        <position position="262"/>
    </location>
    <ligand>
        <name>pyruvate</name>
        <dbReference type="ChEBI" id="CHEBI:15361"/>
    </ligand>
</feature>
<dbReference type="PANTHER" id="PTHR12128">
    <property type="entry name" value="DIHYDRODIPICOLINATE SYNTHASE"/>
    <property type="match status" value="1"/>
</dbReference>
<feature type="active site" description="Schiff-base intermediate with substrate" evidence="12">
    <location>
        <position position="219"/>
    </location>
</feature>
<keyword evidence="9" id="KW-0704">Schiff base</keyword>
<evidence type="ECO:0000256" key="7">
    <source>
        <dbReference type="ARBA" id="ARBA00023154"/>
    </source>
</evidence>
<comment type="similarity">
    <text evidence="11">Belongs to the DapA family.</text>
</comment>
<dbReference type="GO" id="GO:0019877">
    <property type="term" value="P:diaminopimelate biosynthetic process"/>
    <property type="evidence" value="ECO:0007669"/>
    <property type="project" value="UniProtKB-KW"/>
</dbReference>
<evidence type="ECO:0000256" key="13">
    <source>
        <dbReference type="PIRSR" id="PIRSR001365-2"/>
    </source>
</evidence>
<comment type="catalytic activity">
    <reaction evidence="10">
        <text>L-aspartate 4-semialdehyde + pyruvate = (2S,4S)-4-hydroxy-2,3,4,5-tetrahydrodipicolinate + H2O + H(+)</text>
        <dbReference type="Rhea" id="RHEA:34171"/>
        <dbReference type="ChEBI" id="CHEBI:15361"/>
        <dbReference type="ChEBI" id="CHEBI:15377"/>
        <dbReference type="ChEBI" id="CHEBI:15378"/>
        <dbReference type="ChEBI" id="CHEBI:67139"/>
        <dbReference type="ChEBI" id="CHEBI:537519"/>
        <dbReference type="EC" id="4.3.3.7"/>
    </reaction>
</comment>
<evidence type="ECO:0000256" key="11">
    <source>
        <dbReference type="PIRNR" id="PIRNR001365"/>
    </source>
</evidence>
<evidence type="ECO:0000256" key="8">
    <source>
        <dbReference type="ARBA" id="ARBA00023239"/>
    </source>
</evidence>
<organism evidence="15">
    <name type="scientific">Eucampia antarctica</name>
    <dbReference type="NCBI Taxonomy" id="49252"/>
    <lineage>
        <taxon>Eukaryota</taxon>
        <taxon>Sar</taxon>
        <taxon>Stramenopiles</taxon>
        <taxon>Ochrophyta</taxon>
        <taxon>Bacillariophyta</taxon>
        <taxon>Mediophyceae</taxon>
        <taxon>Biddulphiophycidae</taxon>
        <taxon>Hemiaulales</taxon>
        <taxon>Hemiaulaceae</taxon>
        <taxon>Eucampia</taxon>
    </lineage>
</organism>
<dbReference type="UniPathway" id="UPA00034">
    <property type="reaction ID" value="UER00017"/>
</dbReference>
<dbReference type="EC" id="4.3.3.7" evidence="3"/>
<sequence length="351" mass="37806">MMKILLLTALAVSTSVEGFQTGVSIRTGNFGGFPMSWTSQKKSCTTLSMSTNANEIVPLKPGSFVALVTPFNPENGEVDIPALRTLLQFHLESGTDGLCILGTTGEASTLSMKERELVLKIAVEMVKGKIPILVGTGTINPMHVKEMTLQAMDLGCDASLVVTPYYVKPPQRGLVKHFVDAADLGLPVMIYNVPGRTGVDCKPESIALCAEHENIVAVKEATGDLTRLDQIRQLTTANKLLLYSGDDSTEAEFVLRGGDGCVSVTANVAPKAMHELMMAALRGDKDEVNRINTSLSKLHEDIFCEANPIPAKWAMQRIGKINSAYCRPPMDQLDPQFEGLVEEALSAAGLI</sequence>
<dbReference type="Pfam" id="PF00701">
    <property type="entry name" value="DHDPS"/>
    <property type="match status" value="1"/>
</dbReference>
<reference evidence="15" key="1">
    <citation type="submission" date="2021-01" db="EMBL/GenBank/DDBJ databases">
        <authorList>
            <person name="Corre E."/>
            <person name="Pelletier E."/>
            <person name="Niang G."/>
            <person name="Scheremetjew M."/>
            <person name="Finn R."/>
            <person name="Kale V."/>
            <person name="Holt S."/>
            <person name="Cochrane G."/>
            <person name="Meng A."/>
            <person name="Brown T."/>
            <person name="Cohen L."/>
        </authorList>
    </citation>
    <scope>NUCLEOTIDE SEQUENCE</scope>
    <source>
        <strain evidence="15">CCMP1452</strain>
    </source>
</reference>
<evidence type="ECO:0000256" key="4">
    <source>
        <dbReference type="ARBA" id="ARBA00022490"/>
    </source>
</evidence>
<evidence type="ECO:0000256" key="14">
    <source>
        <dbReference type="SAM" id="SignalP"/>
    </source>
</evidence>
<protein>
    <recommendedName>
        <fullName evidence="3">4-hydroxy-tetrahydrodipicolinate synthase</fullName>
        <ecNumber evidence="3">4.3.3.7</ecNumber>
    </recommendedName>
</protein>
<dbReference type="GO" id="GO:0008840">
    <property type="term" value="F:4-hydroxy-tetrahydrodipicolinate synthase activity"/>
    <property type="evidence" value="ECO:0007669"/>
    <property type="project" value="UniProtKB-EC"/>
</dbReference>
<feature type="binding site" evidence="13">
    <location>
        <position position="104"/>
    </location>
    <ligand>
        <name>pyruvate</name>
        <dbReference type="ChEBI" id="CHEBI:15361"/>
    </ligand>
</feature>
<dbReference type="Gene3D" id="3.20.20.70">
    <property type="entry name" value="Aldolase class I"/>
    <property type="match status" value="1"/>
</dbReference>
<evidence type="ECO:0000256" key="3">
    <source>
        <dbReference type="ARBA" id="ARBA00012086"/>
    </source>
</evidence>
<keyword evidence="4" id="KW-0963">Cytoplasm</keyword>
<evidence type="ECO:0000256" key="12">
    <source>
        <dbReference type="PIRSR" id="PIRSR001365-1"/>
    </source>
</evidence>
<evidence type="ECO:0000256" key="9">
    <source>
        <dbReference type="ARBA" id="ARBA00023270"/>
    </source>
</evidence>
<dbReference type="HAMAP" id="MF_00418">
    <property type="entry name" value="DapA"/>
    <property type="match status" value="1"/>
</dbReference>
<dbReference type="NCBIfam" id="TIGR00674">
    <property type="entry name" value="dapA"/>
    <property type="match status" value="1"/>
</dbReference>
<dbReference type="GO" id="GO:0009089">
    <property type="term" value="P:lysine biosynthetic process via diaminopimelate"/>
    <property type="evidence" value="ECO:0007669"/>
    <property type="project" value="UniProtKB-UniPathway"/>
</dbReference>
<keyword evidence="5" id="KW-0028">Amino-acid biosynthesis</keyword>
<evidence type="ECO:0000256" key="6">
    <source>
        <dbReference type="ARBA" id="ARBA00022915"/>
    </source>
</evidence>
<evidence type="ECO:0000256" key="10">
    <source>
        <dbReference type="ARBA" id="ARBA00047836"/>
    </source>
</evidence>
<dbReference type="SMART" id="SM01130">
    <property type="entry name" value="DHDPS"/>
    <property type="match status" value="1"/>
</dbReference>
<gene>
    <name evidence="15" type="ORF">EANT1437_LOCUS13392</name>
</gene>
<dbReference type="PANTHER" id="PTHR12128:SF66">
    <property type="entry name" value="4-HYDROXY-2-OXOGLUTARATE ALDOLASE, MITOCHONDRIAL"/>
    <property type="match status" value="1"/>
</dbReference>
<keyword evidence="7" id="KW-0457">Lysine biosynthesis</keyword>
<proteinExistence type="inferred from homology"/>
<dbReference type="AlphaFoldDB" id="A0A7S2SA65"/>
<evidence type="ECO:0000256" key="5">
    <source>
        <dbReference type="ARBA" id="ARBA00022605"/>
    </source>
</evidence>
<feature type="signal peptide" evidence="14">
    <location>
        <begin position="1"/>
        <end position="18"/>
    </location>
</feature>
<keyword evidence="6" id="KW-0220">Diaminopimelate biosynthesis</keyword>
<dbReference type="PRINTS" id="PR00146">
    <property type="entry name" value="DHPICSNTHASE"/>
</dbReference>
<dbReference type="PIRSF" id="PIRSF001365">
    <property type="entry name" value="DHDPS"/>
    <property type="match status" value="1"/>
</dbReference>
<feature type="chain" id="PRO_5031521783" description="4-hydroxy-tetrahydrodipicolinate synthase" evidence="14">
    <location>
        <begin position="19"/>
        <end position="351"/>
    </location>
</feature>
<accession>A0A7S2SA65</accession>
<dbReference type="SUPFAM" id="SSF51569">
    <property type="entry name" value="Aldolase"/>
    <property type="match status" value="1"/>
</dbReference>
<name>A0A7S2SA65_9STRA</name>
<comment type="function">
    <text evidence="1">Catalyzes the condensation of (S)-aspartate-beta-semialdehyde [(S)-ASA] and pyruvate to 4-hydroxy-tetrahydrodipicolinate (HTPA).</text>
</comment>